<evidence type="ECO:0000313" key="2">
    <source>
        <dbReference type="Proteomes" id="UP000765509"/>
    </source>
</evidence>
<sequence length="276" mass="31036">MSMCKPVLTPLPPNTHMGPASDDDIQKFELLNINYRSAIGSINYLSTATQPDLSHAVSSLSQFLEKPGIQHWNGFLHVLKYLKGTQEMGLVYSRGSNKGIRAYSDADWGNCQETRRLVTGFLVTFEGSLVIWKTRKQPTVSISTAEAEYKAICDLTSELAWFRQWCNECSLCKVCDPIPVHEDNQSCINTIERNSNLNHKRMKHIDIQLHFIKEFAEKSVIKLIYTPTASMLADFLTKSVNHTILFRSLSSLGVLRLGVKGGVKNSDQNQSDNQPN</sequence>
<organism evidence="1 2">
    <name type="scientific">Austropuccinia psidii MF-1</name>
    <dbReference type="NCBI Taxonomy" id="1389203"/>
    <lineage>
        <taxon>Eukaryota</taxon>
        <taxon>Fungi</taxon>
        <taxon>Dikarya</taxon>
        <taxon>Basidiomycota</taxon>
        <taxon>Pucciniomycotina</taxon>
        <taxon>Pucciniomycetes</taxon>
        <taxon>Pucciniales</taxon>
        <taxon>Sphaerophragmiaceae</taxon>
        <taxon>Austropuccinia</taxon>
    </lineage>
</organism>
<keyword evidence="2" id="KW-1185">Reference proteome</keyword>
<protein>
    <recommendedName>
        <fullName evidence="3">Reverse transcriptase Ty1/copia-type domain-containing protein</fullName>
    </recommendedName>
</protein>
<evidence type="ECO:0008006" key="3">
    <source>
        <dbReference type="Google" id="ProtNLM"/>
    </source>
</evidence>
<dbReference type="PANTHER" id="PTHR11439:SF470">
    <property type="entry name" value="CYSTEINE-RICH RLK (RECEPTOR-LIKE PROTEIN KINASE) 8"/>
    <property type="match status" value="1"/>
</dbReference>
<evidence type="ECO:0000313" key="1">
    <source>
        <dbReference type="EMBL" id="MBW0530626.1"/>
    </source>
</evidence>
<reference evidence="1" key="1">
    <citation type="submission" date="2021-03" db="EMBL/GenBank/DDBJ databases">
        <title>Draft genome sequence of rust myrtle Austropuccinia psidii MF-1, a brazilian biotype.</title>
        <authorList>
            <person name="Quecine M.C."/>
            <person name="Pachon D.M.R."/>
            <person name="Bonatelli M.L."/>
            <person name="Correr F.H."/>
            <person name="Franceschini L.M."/>
            <person name="Leite T.F."/>
            <person name="Margarido G.R.A."/>
            <person name="Almeida C.A."/>
            <person name="Ferrarezi J.A."/>
            <person name="Labate C.A."/>
        </authorList>
    </citation>
    <scope>NUCLEOTIDE SEQUENCE</scope>
    <source>
        <strain evidence="1">MF-1</strain>
    </source>
</reference>
<name>A0A9Q3EYJ9_9BASI</name>
<comment type="caution">
    <text evidence="1">The sequence shown here is derived from an EMBL/GenBank/DDBJ whole genome shotgun (WGS) entry which is preliminary data.</text>
</comment>
<dbReference type="PANTHER" id="PTHR11439">
    <property type="entry name" value="GAG-POL-RELATED RETROTRANSPOSON"/>
    <property type="match status" value="1"/>
</dbReference>
<dbReference type="EMBL" id="AVOT02036160">
    <property type="protein sequence ID" value="MBW0530626.1"/>
    <property type="molecule type" value="Genomic_DNA"/>
</dbReference>
<proteinExistence type="predicted"/>
<gene>
    <name evidence="1" type="ORF">O181_070341</name>
</gene>
<dbReference type="CDD" id="cd09272">
    <property type="entry name" value="RNase_HI_RT_Ty1"/>
    <property type="match status" value="1"/>
</dbReference>
<dbReference type="AlphaFoldDB" id="A0A9Q3EYJ9"/>
<dbReference type="Proteomes" id="UP000765509">
    <property type="component" value="Unassembled WGS sequence"/>
</dbReference>
<accession>A0A9Q3EYJ9</accession>
<dbReference type="OrthoDB" id="3214708at2759"/>